<evidence type="ECO:0000256" key="4">
    <source>
        <dbReference type="ARBA" id="ARBA00022857"/>
    </source>
</evidence>
<dbReference type="GO" id="GO:0009423">
    <property type="term" value="P:chorismate biosynthetic process"/>
    <property type="evidence" value="ECO:0007669"/>
    <property type="project" value="UniProtKB-UniRule"/>
</dbReference>
<dbReference type="PANTHER" id="PTHR21089">
    <property type="entry name" value="SHIKIMATE DEHYDROGENASE"/>
    <property type="match status" value="1"/>
</dbReference>
<protein>
    <recommendedName>
        <fullName evidence="2 8">Shikimate dehydrogenase (NADP(+))</fullName>
        <shortName evidence="8">SDH</shortName>
        <ecNumber evidence="2 8">1.1.1.25</ecNumber>
    </recommendedName>
</protein>
<dbReference type="InterPro" id="IPR013708">
    <property type="entry name" value="Shikimate_DH-bd_N"/>
</dbReference>
<evidence type="ECO:0000256" key="1">
    <source>
        <dbReference type="ARBA" id="ARBA00004871"/>
    </source>
</evidence>
<comment type="subunit">
    <text evidence="8">Homodimer.</text>
</comment>
<evidence type="ECO:0000313" key="12">
    <source>
        <dbReference type="EMBL" id="MBB6429438.1"/>
    </source>
</evidence>
<feature type="active site" description="Proton acceptor" evidence="8">
    <location>
        <position position="315"/>
    </location>
</feature>
<feature type="binding site" evidence="8">
    <location>
        <begin position="407"/>
        <end position="412"/>
    </location>
    <ligand>
        <name>NADP(+)</name>
        <dbReference type="ChEBI" id="CHEBI:58349"/>
    </ligand>
</feature>
<dbReference type="Gene3D" id="3.40.50.720">
    <property type="entry name" value="NAD(P)-binding Rossmann-like Domain"/>
    <property type="match status" value="1"/>
</dbReference>
<feature type="binding site" evidence="8">
    <location>
        <position position="472"/>
    </location>
    <ligand>
        <name>NADP(+)</name>
        <dbReference type="ChEBI" id="CHEBI:58349"/>
    </ligand>
</feature>
<dbReference type="InterPro" id="IPR013785">
    <property type="entry name" value="Aldolase_TIM"/>
</dbReference>
<name>A0A7X0LKY7_9BACT</name>
<dbReference type="Proteomes" id="UP000541810">
    <property type="component" value="Unassembled WGS sequence"/>
</dbReference>
<keyword evidence="13" id="KW-1185">Reference proteome</keyword>
<feature type="domain" description="Shikimate dehydrogenase substrate binding N-terminal" evidence="10">
    <location>
        <begin position="251"/>
        <end position="342"/>
    </location>
</feature>
<comment type="pathway">
    <text evidence="1 8">Metabolic intermediate biosynthesis; chorismate biosynthesis; chorismate from D-erythrose 4-phosphate and phosphoenolpyruvate: step 4/7.</text>
</comment>
<feature type="binding site" evidence="8">
    <location>
        <position position="495"/>
    </location>
    <ligand>
        <name>NADP(+)</name>
        <dbReference type="ChEBI" id="CHEBI:58349"/>
    </ligand>
</feature>
<dbReference type="InterPro" id="IPR036291">
    <property type="entry name" value="NAD(P)-bd_dom_sf"/>
</dbReference>
<feature type="binding site" evidence="8">
    <location>
        <position position="502"/>
    </location>
    <ligand>
        <name>shikimate</name>
        <dbReference type="ChEBI" id="CHEBI:36208"/>
    </ligand>
</feature>
<feature type="binding site" evidence="8">
    <location>
        <position position="340"/>
    </location>
    <ligand>
        <name>shikimate</name>
        <dbReference type="ChEBI" id="CHEBI:36208"/>
    </ligand>
</feature>
<dbReference type="SUPFAM" id="SSF51569">
    <property type="entry name" value="Aldolase"/>
    <property type="match status" value="1"/>
</dbReference>
<proteinExistence type="inferred from homology"/>
<accession>A0A7X0LKY7</accession>
<feature type="binding site" evidence="8">
    <location>
        <position position="311"/>
    </location>
    <ligand>
        <name>shikimate</name>
        <dbReference type="ChEBI" id="CHEBI:36208"/>
    </ligand>
</feature>
<feature type="binding site" evidence="8">
    <location>
        <position position="356"/>
    </location>
    <ligand>
        <name>shikimate</name>
        <dbReference type="ChEBI" id="CHEBI:36208"/>
    </ligand>
</feature>
<evidence type="ECO:0000259" key="10">
    <source>
        <dbReference type="Pfam" id="PF08501"/>
    </source>
</evidence>
<dbReference type="InterPro" id="IPR022893">
    <property type="entry name" value="Shikimate_DH_fam"/>
</dbReference>
<dbReference type="Gene3D" id="3.20.20.70">
    <property type="entry name" value="Aldolase class I"/>
    <property type="match status" value="1"/>
</dbReference>
<keyword evidence="5 8" id="KW-0560">Oxidoreductase</keyword>
<feature type="binding site" evidence="8">
    <location>
        <begin position="259"/>
        <end position="261"/>
    </location>
    <ligand>
        <name>shikimate</name>
        <dbReference type="ChEBI" id="CHEBI:36208"/>
    </ligand>
</feature>
<comment type="function">
    <text evidence="8">Involved in the biosynthesis of the chorismate, which leads to the biosynthesis of aromatic amino acids. Catalyzes the reversible NADPH linked reduction of 3-dehydroshikimate (DHSA) to yield shikimate (SA).</text>
</comment>
<dbReference type="InterPro" id="IPR001381">
    <property type="entry name" value="DHquinase_I"/>
</dbReference>
<organism evidence="12 13">
    <name type="scientific">Algisphaera agarilytica</name>
    <dbReference type="NCBI Taxonomy" id="1385975"/>
    <lineage>
        <taxon>Bacteria</taxon>
        <taxon>Pseudomonadati</taxon>
        <taxon>Planctomycetota</taxon>
        <taxon>Phycisphaerae</taxon>
        <taxon>Phycisphaerales</taxon>
        <taxon>Phycisphaeraceae</taxon>
        <taxon>Algisphaera</taxon>
    </lineage>
</organism>
<evidence type="ECO:0000256" key="3">
    <source>
        <dbReference type="ARBA" id="ARBA00022605"/>
    </source>
</evidence>
<dbReference type="RefSeq" id="WP_184677017.1">
    <property type="nucleotide sequence ID" value="NZ_JACHGY010000001.1"/>
</dbReference>
<comment type="caution">
    <text evidence="12">The sequence shown here is derived from an EMBL/GenBank/DDBJ whole genome shotgun (WGS) entry which is preliminary data.</text>
</comment>
<feature type="domain" description="SDH C-terminal" evidence="11">
    <location>
        <begin position="495"/>
        <end position="525"/>
    </location>
</feature>
<dbReference type="HAMAP" id="MF_00222">
    <property type="entry name" value="Shikimate_DH_AroE"/>
    <property type="match status" value="1"/>
</dbReference>
<dbReference type="UniPathway" id="UPA00053">
    <property type="reaction ID" value="UER00087"/>
</dbReference>
<keyword evidence="12" id="KW-0456">Lyase</keyword>
<dbReference type="Gene3D" id="3.40.50.10860">
    <property type="entry name" value="Leucine Dehydrogenase, chain A, domain 1"/>
    <property type="match status" value="1"/>
</dbReference>
<dbReference type="PANTHER" id="PTHR21089:SF1">
    <property type="entry name" value="BIFUNCTIONAL 3-DEHYDROQUINATE DEHYDRATASE_SHIKIMATE DEHYDROGENASE, CHLOROPLASTIC"/>
    <property type="match status" value="1"/>
</dbReference>
<dbReference type="SUPFAM" id="SSF53223">
    <property type="entry name" value="Aminoacid dehydrogenase-like, N-terminal domain"/>
    <property type="match status" value="1"/>
</dbReference>
<dbReference type="Pfam" id="PF18317">
    <property type="entry name" value="SDH_C"/>
    <property type="match status" value="1"/>
</dbReference>
<sequence length="533" mass="57842">MTRLTVPITVHDRPSALADAARAAEMGADLVEYRVDTFCPPEVDVVEVQKLVAESPLPCIVTCRPTWEGGAYDGDDMHRLDLIEAVGNGLDGVTPAYLDVELKAYESSAELREKLGLVVDHNNQSRPDVSTGLILSSHDFVTQPADLDRKLMAMAEAEACRVIKLAWRARSLRDNLEAFEIVRRKLKPTIALCMGDEGLASRVLAKKFGALLTFAALDPAQGTAPGQPTVRDLKELYRWDAIREDTAVYGVIGYPVGHSMSPAFHNAGFDETGYNGVYLPMPIPPEYDHFKATVLSWLEYEPLHFRGASVTIPHKANLLRFVEEQGGEIEPLAATIGAANTLTKRDDGSLYASNTDYAALLDAVCDALSIGRDQLAGKTLGVLGAGGAARAAVAAFAQYGCKVTVYNRTLDKAQALAEQFDATAKPMDELGETSYDILINCTPLGMFPQTDATPLPPEKQSILGPGVVVFDTIYNPLETILLRDAKATGCLTINGAEMFVRQGAAQFELWTKQTPPLEVFRQVLLEKLSAGEE</sequence>
<comment type="similarity">
    <text evidence="8">Belongs to the shikimate dehydrogenase family.</text>
</comment>
<dbReference type="NCBIfam" id="TIGR00507">
    <property type="entry name" value="aroE"/>
    <property type="match status" value="1"/>
</dbReference>
<evidence type="ECO:0000256" key="6">
    <source>
        <dbReference type="ARBA" id="ARBA00023141"/>
    </source>
</evidence>
<comment type="catalytic activity">
    <reaction evidence="7 8">
        <text>shikimate + NADP(+) = 3-dehydroshikimate + NADPH + H(+)</text>
        <dbReference type="Rhea" id="RHEA:17737"/>
        <dbReference type="ChEBI" id="CHEBI:15378"/>
        <dbReference type="ChEBI" id="CHEBI:16630"/>
        <dbReference type="ChEBI" id="CHEBI:36208"/>
        <dbReference type="ChEBI" id="CHEBI:57783"/>
        <dbReference type="ChEBI" id="CHEBI:58349"/>
        <dbReference type="EC" id="1.1.1.25"/>
    </reaction>
</comment>
<evidence type="ECO:0000259" key="9">
    <source>
        <dbReference type="Pfam" id="PF01488"/>
    </source>
</evidence>
<dbReference type="InterPro" id="IPR006151">
    <property type="entry name" value="Shikm_DH/Glu-tRNA_Rdtase"/>
</dbReference>
<keyword evidence="4 8" id="KW-0521">NADP</keyword>
<dbReference type="GO" id="GO:0008652">
    <property type="term" value="P:amino acid biosynthetic process"/>
    <property type="evidence" value="ECO:0007669"/>
    <property type="project" value="UniProtKB-KW"/>
</dbReference>
<feature type="domain" description="Quinate/shikimate 5-dehydrogenase/glutamyl-tRNA reductase" evidence="9">
    <location>
        <begin position="373"/>
        <end position="442"/>
    </location>
</feature>
<dbReference type="CDD" id="cd01065">
    <property type="entry name" value="NAD_bind_Shikimate_DH"/>
    <property type="match status" value="1"/>
</dbReference>
<dbReference type="SUPFAM" id="SSF51735">
    <property type="entry name" value="NAD(P)-binding Rossmann-fold domains"/>
    <property type="match status" value="1"/>
</dbReference>
<dbReference type="Pfam" id="PF08501">
    <property type="entry name" value="Shikimate_dh_N"/>
    <property type="match status" value="1"/>
</dbReference>
<dbReference type="InterPro" id="IPR046346">
    <property type="entry name" value="Aminoacid_DH-like_N_sf"/>
</dbReference>
<evidence type="ECO:0000256" key="8">
    <source>
        <dbReference type="HAMAP-Rule" id="MF_00222"/>
    </source>
</evidence>
<evidence type="ECO:0000256" key="7">
    <source>
        <dbReference type="ARBA" id="ARBA00049442"/>
    </source>
</evidence>
<dbReference type="InterPro" id="IPR011342">
    <property type="entry name" value="Shikimate_DH"/>
</dbReference>
<reference evidence="12 13" key="1">
    <citation type="submission" date="2020-08" db="EMBL/GenBank/DDBJ databases">
        <title>Genomic Encyclopedia of Type Strains, Phase IV (KMG-IV): sequencing the most valuable type-strain genomes for metagenomic binning, comparative biology and taxonomic classification.</title>
        <authorList>
            <person name="Goeker M."/>
        </authorList>
    </citation>
    <scope>NUCLEOTIDE SEQUENCE [LARGE SCALE GENOMIC DNA]</scope>
    <source>
        <strain evidence="12 13">DSM 103725</strain>
    </source>
</reference>
<dbReference type="GO" id="GO:0019632">
    <property type="term" value="P:shikimate metabolic process"/>
    <property type="evidence" value="ECO:0007669"/>
    <property type="project" value="InterPro"/>
</dbReference>
<evidence type="ECO:0000256" key="2">
    <source>
        <dbReference type="ARBA" id="ARBA00012962"/>
    </source>
</evidence>
<dbReference type="Pfam" id="PF01488">
    <property type="entry name" value="Shikimate_DH"/>
    <property type="match status" value="1"/>
</dbReference>
<dbReference type="GO" id="GO:0004764">
    <property type="term" value="F:shikimate 3-dehydrogenase (NADP+) activity"/>
    <property type="evidence" value="ECO:0007669"/>
    <property type="project" value="UniProtKB-UniRule"/>
</dbReference>
<dbReference type="InterPro" id="IPR041121">
    <property type="entry name" value="SDH_C"/>
</dbReference>
<feature type="binding site" evidence="8">
    <location>
        <begin position="384"/>
        <end position="388"/>
    </location>
    <ligand>
        <name>NADP(+)</name>
        <dbReference type="ChEBI" id="CHEBI:58349"/>
    </ligand>
</feature>
<dbReference type="EMBL" id="JACHGY010000001">
    <property type="protein sequence ID" value="MBB6429438.1"/>
    <property type="molecule type" value="Genomic_DNA"/>
</dbReference>
<evidence type="ECO:0000313" key="13">
    <source>
        <dbReference type="Proteomes" id="UP000541810"/>
    </source>
</evidence>
<dbReference type="CDD" id="cd00502">
    <property type="entry name" value="DHQase_I"/>
    <property type="match status" value="1"/>
</dbReference>
<evidence type="ECO:0000259" key="11">
    <source>
        <dbReference type="Pfam" id="PF18317"/>
    </source>
</evidence>
<keyword evidence="6 8" id="KW-0057">Aromatic amino acid biosynthesis</keyword>
<dbReference type="EC" id="1.1.1.25" evidence="2 8"/>
<dbReference type="GO" id="GO:0003855">
    <property type="term" value="F:3-dehydroquinate dehydratase activity"/>
    <property type="evidence" value="ECO:0007669"/>
    <property type="project" value="InterPro"/>
</dbReference>
<evidence type="ECO:0000256" key="5">
    <source>
        <dbReference type="ARBA" id="ARBA00023002"/>
    </source>
</evidence>
<dbReference type="Pfam" id="PF01487">
    <property type="entry name" value="DHquinase_I"/>
    <property type="match status" value="1"/>
</dbReference>
<feature type="binding site" evidence="8">
    <location>
        <position position="474"/>
    </location>
    <ligand>
        <name>shikimate</name>
        <dbReference type="ChEBI" id="CHEBI:36208"/>
    </ligand>
</feature>
<dbReference type="GO" id="GO:0050661">
    <property type="term" value="F:NADP binding"/>
    <property type="evidence" value="ECO:0007669"/>
    <property type="project" value="InterPro"/>
</dbReference>
<gene>
    <name evidence="8" type="primary">aroE</name>
    <name evidence="12" type="ORF">HNQ40_001244</name>
</gene>
<comment type="caution">
    <text evidence="8">Lacks conserved residue(s) required for the propagation of feature annotation.</text>
</comment>
<keyword evidence="3 8" id="KW-0028">Amino-acid biosynthesis</keyword>
<dbReference type="AlphaFoldDB" id="A0A7X0LKY7"/>
<dbReference type="GO" id="GO:0009073">
    <property type="term" value="P:aromatic amino acid family biosynthetic process"/>
    <property type="evidence" value="ECO:0007669"/>
    <property type="project" value="UniProtKB-KW"/>
</dbReference>